<evidence type="ECO:0000256" key="2">
    <source>
        <dbReference type="SAM" id="Phobius"/>
    </source>
</evidence>
<evidence type="ECO:0000259" key="3">
    <source>
        <dbReference type="PROSITE" id="PS50954"/>
    </source>
</evidence>
<feature type="region of interest" description="Disordered" evidence="1">
    <location>
        <begin position="102"/>
        <end position="130"/>
    </location>
</feature>
<dbReference type="GeneID" id="129345937"/>
<feature type="compositionally biased region" description="Low complexity" evidence="1">
    <location>
        <begin position="150"/>
        <end position="163"/>
    </location>
</feature>
<gene>
    <name evidence="5" type="primary">EMD</name>
</gene>
<dbReference type="KEGG" id="emc:129345937"/>
<dbReference type="InterPro" id="IPR011015">
    <property type="entry name" value="LEM/LEM-like_dom_sf"/>
</dbReference>
<dbReference type="PANTHER" id="PTHR15171">
    <property type="entry name" value="EMERIN"/>
    <property type="match status" value="1"/>
</dbReference>
<dbReference type="SMART" id="SM00540">
    <property type="entry name" value="LEM"/>
    <property type="match status" value="1"/>
</dbReference>
<feature type="compositionally biased region" description="Polar residues" evidence="1">
    <location>
        <begin position="112"/>
        <end position="123"/>
    </location>
</feature>
<dbReference type="InterPro" id="IPR035004">
    <property type="entry name" value="Emerin"/>
</dbReference>
<feature type="region of interest" description="Disordered" evidence="1">
    <location>
        <begin position="150"/>
        <end position="225"/>
    </location>
</feature>
<dbReference type="GO" id="GO:0005635">
    <property type="term" value="C:nuclear envelope"/>
    <property type="evidence" value="ECO:0007669"/>
    <property type="project" value="InterPro"/>
</dbReference>
<dbReference type="InterPro" id="IPR034989">
    <property type="entry name" value="LEM_emerin"/>
</dbReference>
<feature type="domain" description="LEM" evidence="3">
    <location>
        <begin position="1"/>
        <end position="45"/>
    </location>
</feature>
<dbReference type="AlphaFoldDB" id="A0AA97KIT4"/>
<dbReference type="CDD" id="cd12939">
    <property type="entry name" value="LEM_emerin"/>
    <property type="match status" value="1"/>
</dbReference>
<reference evidence="5" key="1">
    <citation type="submission" date="2025-08" db="UniProtKB">
        <authorList>
            <consortium name="RefSeq"/>
        </authorList>
    </citation>
    <scope>IDENTIFICATION</scope>
    <source>
        <tissue evidence="5">Blood</tissue>
    </source>
</reference>
<evidence type="ECO:0000313" key="5">
    <source>
        <dbReference type="RefSeq" id="XP_054859150.1"/>
    </source>
</evidence>
<keyword evidence="4" id="KW-1185">Reference proteome</keyword>
<dbReference type="PROSITE" id="PS50954">
    <property type="entry name" value="LEM"/>
    <property type="match status" value="1"/>
</dbReference>
<feature type="compositionally biased region" description="Basic and acidic residues" evidence="1">
    <location>
        <begin position="207"/>
        <end position="219"/>
    </location>
</feature>
<organism evidence="4 5">
    <name type="scientific">Eublepharis macularius</name>
    <name type="common">Leopard gecko</name>
    <name type="synonym">Cyrtodactylus macularius</name>
    <dbReference type="NCBI Taxonomy" id="481883"/>
    <lineage>
        <taxon>Eukaryota</taxon>
        <taxon>Metazoa</taxon>
        <taxon>Chordata</taxon>
        <taxon>Craniata</taxon>
        <taxon>Vertebrata</taxon>
        <taxon>Euteleostomi</taxon>
        <taxon>Lepidosauria</taxon>
        <taxon>Squamata</taxon>
        <taxon>Bifurcata</taxon>
        <taxon>Gekkota</taxon>
        <taxon>Eublepharidae</taxon>
        <taxon>Eublepharinae</taxon>
        <taxon>Eublepharis</taxon>
    </lineage>
</organism>
<feature type="compositionally biased region" description="Basic and acidic residues" evidence="1">
    <location>
        <begin position="44"/>
        <end position="56"/>
    </location>
</feature>
<name>A0AA97KIT4_EUBMA</name>
<evidence type="ECO:0000256" key="1">
    <source>
        <dbReference type="SAM" id="MobiDB-lite"/>
    </source>
</evidence>
<dbReference type="SUPFAM" id="SSF63451">
    <property type="entry name" value="LEM domain"/>
    <property type="match status" value="1"/>
</dbReference>
<evidence type="ECO:0000313" key="4">
    <source>
        <dbReference type="Proteomes" id="UP001190640"/>
    </source>
</evidence>
<protein>
    <submittedName>
        <fullName evidence="5">Emerin</fullName>
    </submittedName>
</protein>
<dbReference type="Gene3D" id="1.10.720.40">
    <property type="match status" value="1"/>
</dbReference>
<feature type="transmembrane region" description="Helical" evidence="2">
    <location>
        <begin position="237"/>
        <end position="258"/>
    </location>
</feature>
<proteinExistence type="predicted"/>
<dbReference type="FunFam" id="1.10.720.40:FF:000001">
    <property type="entry name" value="LEM domain containing 2, isoform CRA_a"/>
    <property type="match status" value="1"/>
</dbReference>
<feature type="region of interest" description="Disordered" evidence="1">
    <location>
        <begin position="44"/>
        <end position="64"/>
    </location>
</feature>
<keyword evidence="2" id="KW-0812">Transmembrane</keyword>
<accession>A0AA97KIT4</accession>
<dbReference type="InterPro" id="IPR003887">
    <property type="entry name" value="LEM_dom"/>
</dbReference>
<dbReference type="CTD" id="2010"/>
<dbReference type="RefSeq" id="XP_054859150.1">
    <property type="nucleotide sequence ID" value="XM_055003175.1"/>
</dbReference>
<keyword evidence="2" id="KW-0472">Membrane</keyword>
<dbReference type="Pfam" id="PF03020">
    <property type="entry name" value="LEM"/>
    <property type="match status" value="1"/>
</dbReference>
<dbReference type="Proteomes" id="UP001190640">
    <property type="component" value="Chromosome 19"/>
</dbReference>
<keyword evidence="2" id="KW-1133">Transmembrane helix</keyword>
<sequence>MDEYKGLTDNELIARLKKYAIPHGPVVGSTRKLYEKKIYEYETERTQHPGRSEAYTEPKSSQSYTREIFVSPRGREDFNYGREVLGSTKTYLKETYDYPRHEEYTDYGNEDPSPTKSYLSHNYSVPRHEERSTYITKDWDINSEDSTSSYRYESSLDSSSPLSARQPIAEPYPYSSGLRNVPSERDSSSYQTIFHRKSSGPSSLGVEPRRAIRPERRAAAAETATSSDRGAKRYLPLWPQLLIFVALAGFLVFAYFFLQADADDNPFVKKLQH</sequence>
<dbReference type="PANTHER" id="PTHR15171:SF2">
    <property type="entry name" value="EMERIN"/>
    <property type="match status" value="1"/>
</dbReference>